<feature type="transmembrane region" description="Helical" evidence="7">
    <location>
        <begin position="217"/>
        <end position="237"/>
    </location>
</feature>
<keyword evidence="3 7" id="KW-1133">Transmembrane helix</keyword>
<evidence type="ECO:0000256" key="3">
    <source>
        <dbReference type="ARBA" id="ARBA00022989"/>
    </source>
</evidence>
<keyword evidence="10" id="KW-1185">Reference proteome</keyword>
<dbReference type="EMBL" id="MU839005">
    <property type="protein sequence ID" value="KAK1768473.1"/>
    <property type="molecule type" value="Genomic_DNA"/>
</dbReference>
<keyword evidence="2 7" id="KW-0812">Transmembrane</keyword>
<evidence type="ECO:0000313" key="9">
    <source>
        <dbReference type="EMBL" id="KAK1768473.1"/>
    </source>
</evidence>
<feature type="transmembrane region" description="Helical" evidence="7">
    <location>
        <begin position="105"/>
        <end position="127"/>
    </location>
</feature>
<dbReference type="AlphaFoldDB" id="A0AAJ0C1L8"/>
<dbReference type="RefSeq" id="XP_060284686.1">
    <property type="nucleotide sequence ID" value="XM_060429846.1"/>
</dbReference>
<evidence type="ECO:0000313" key="10">
    <source>
        <dbReference type="Proteomes" id="UP001244011"/>
    </source>
</evidence>
<comment type="caution">
    <text evidence="9">The sequence shown here is derived from an EMBL/GenBank/DDBJ whole genome shotgun (WGS) entry which is preliminary data.</text>
</comment>
<evidence type="ECO:0000259" key="8">
    <source>
        <dbReference type="Pfam" id="PF20684"/>
    </source>
</evidence>
<accession>A0AAJ0C1L8</accession>
<comment type="similarity">
    <text evidence="5">Belongs to the SAT4 family.</text>
</comment>
<reference evidence="9" key="1">
    <citation type="submission" date="2023-06" db="EMBL/GenBank/DDBJ databases">
        <title>Genome-scale phylogeny and comparative genomics of the fungal order Sordariales.</title>
        <authorList>
            <consortium name="Lawrence Berkeley National Laboratory"/>
            <person name="Hensen N."/>
            <person name="Bonometti L."/>
            <person name="Westerberg I."/>
            <person name="Brannstrom I.O."/>
            <person name="Guillou S."/>
            <person name="Cros-Aarteil S."/>
            <person name="Calhoun S."/>
            <person name="Haridas S."/>
            <person name="Kuo A."/>
            <person name="Mondo S."/>
            <person name="Pangilinan J."/>
            <person name="Riley R."/>
            <person name="Labutti K."/>
            <person name="Andreopoulos B."/>
            <person name="Lipzen A."/>
            <person name="Chen C."/>
            <person name="Yanf M."/>
            <person name="Daum C."/>
            <person name="Ng V."/>
            <person name="Clum A."/>
            <person name="Steindorff A."/>
            <person name="Ohm R."/>
            <person name="Martin F."/>
            <person name="Silar P."/>
            <person name="Natvig D."/>
            <person name="Lalanne C."/>
            <person name="Gautier V."/>
            <person name="Ament-Velasquez S.L."/>
            <person name="Kruys A."/>
            <person name="Hutchinson M.I."/>
            <person name="Powell A.J."/>
            <person name="Barry K."/>
            <person name="Miller A.N."/>
            <person name="Grigoriev I.V."/>
            <person name="Debuchy R."/>
            <person name="Gladieux P."/>
            <person name="Thoren M.H."/>
            <person name="Johannesson H."/>
        </authorList>
    </citation>
    <scope>NUCLEOTIDE SEQUENCE</scope>
    <source>
        <strain evidence="9">8032-3</strain>
    </source>
</reference>
<proteinExistence type="inferred from homology"/>
<feature type="transmembrane region" description="Helical" evidence="7">
    <location>
        <begin position="59"/>
        <end position="85"/>
    </location>
</feature>
<evidence type="ECO:0000256" key="4">
    <source>
        <dbReference type="ARBA" id="ARBA00023136"/>
    </source>
</evidence>
<gene>
    <name evidence="9" type="ORF">QBC33DRAFT_557930</name>
</gene>
<comment type="subcellular location">
    <subcellularLocation>
        <location evidence="1">Membrane</location>
        <topology evidence="1">Multi-pass membrane protein</topology>
    </subcellularLocation>
</comment>
<dbReference type="PANTHER" id="PTHR33048:SF129">
    <property type="entry name" value="INTEGRAL MEMBRANE PROTEIN-RELATED"/>
    <property type="match status" value="1"/>
</dbReference>
<dbReference type="GeneID" id="85313033"/>
<dbReference type="PANTHER" id="PTHR33048">
    <property type="entry name" value="PTH11-LIKE INTEGRAL MEMBRANE PROTEIN (AFU_ORTHOLOGUE AFUA_5G11245)"/>
    <property type="match status" value="1"/>
</dbReference>
<feature type="domain" description="Rhodopsin" evidence="8">
    <location>
        <begin position="43"/>
        <end position="286"/>
    </location>
</feature>
<dbReference type="InterPro" id="IPR049326">
    <property type="entry name" value="Rhodopsin_dom_fungi"/>
</dbReference>
<feature type="transmembrane region" description="Helical" evidence="7">
    <location>
        <begin position="182"/>
        <end position="205"/>
    </location>
</feature>
<name>A0AAJ0C1L8_9PEZI</name>
<protein>
    <recommendedName>
        <fullName evidence="8">Rhodopsin domain-containing protein</fullName>
    </recommendedName>
</protein>
<evidence type="ECO:0000256" key="5">
    <source>
        <dbReference type="ARBA" id="ARBA00038359"/>
    </source>
</evidence>
<feature type="transmembrane region" description="Helical" evidence="7">
    <location>
        <begin position="25"/>
        <end position="47"/>
    </location>
</feature>
<evidence type="ECO:0000256" key="2">
    <source>
        <dbReference type="ARBA" id="ARBA00022692"/>
    </source>
</evidence>
<evidence type="ECO:0000256" key="6">
    <source>
        <dbReference type="SAM" id="MobiDB-lite"/>
    </source>
</evidence>
<feature type="region of interest" description="Disordered" evidence="6">
    <location>
        <begin position="332"/>
        <end position="368"/>
    </location>
</feature>
<organism evidence="9 10">
    <name type="scientific">Phialemonium atrogriseum</name>
    <dbReference type="NCBI Taxonomy" id="1093897"/>
    <lineage>
        <taxon>Eukaryota</taxon>
        <taxon>Fungi</taxon>
        <taxon>Dikarya</taxon>
        <taxon>Ascomycota</taxon>
        <taxon>Pezizomycotina</taxon>
        <taxon>Sordariomycetes</taxon>
        <taxon>Sordariomycetidae</taxon>
        <taxon>Cephalothecales</taxon>
        <taxon>Cephalothecaceae</taxon>
        <taxon>Phialemonium</taxon>
    </lineage>
</organism>
<feature type="transmembrane region" description="Helical" evidence="7">
    <location>
        <begin position="139"/>
        <end position="162"/>
    </location>
</feature>
<dbReference type="Proteomes" id="UP001244011">
    <property type="component" value="Unassembled WGS sequence"/>
</dbReference>
<dbReference type="GO" id="GO:0016020">
    <property type="term" value="C:membrane"/>
    <property type="evidence" value="ECO:0007669"/>
    <property type="project" value="UniProtKB-SubCell"/>
</dbReference>
<dbReference type="InterPro" id="IPR052337">
    <property type="entry name" value="SAT4-like"/>
</dbReference>
<sequence length="368" mass="40413">MFIPFEVIAKWPTPNNVSPETHNPVMVVIIIFLMICVTVLMGIRLYTRQVISNGAGLDDVLILLAFIPAIAFAIIGVIGVLNLGWDRHVWDVRPALITASLQLSLVVQILFDIATSLTKLSMLALIYRVVRAGLSTMRYFIVFFACIVGLNCLLFVFITLFQCSPISDYWKVSLTPQKCLNQASHLLAASIINTITDFMTVFLPIKTVLGLHLPKRQRLIICLLFSGGIVASIAGAVRTYFSWLCASTPDHDTTWMAYYVTLTSSVELFLGIICASLPATKPFFSRYGPRLIGLSTGSQAAEPLAAEAGKSSSDTDFTVTVRHHDAAWLLPEKSAQSPNPVSPMSAPDLNKPLPQIRTGAPRPFSWEV</sequence>
<dbReference type="Pfam" id="PF20684">
    <property type="entry name" value="Fung_rhodopsin"/>
    <property type="match status" value="1"/>
</dbReference>
<evidence type="ECO:0000256" key="7">
    <source>
        <dbReference type="SAM" id="Phobius"/>
    </source>
</evidence>
<keyword evidence="4 7" id="KW-0472">Membrane</keyword>
<feature type="transmembrane region" description="Helical" evidence="7">
    <location>
        <begin position="257"/>
        <end position="280"/>
    </location>
</feature>
<evidence type="ECO:0000256" key="1">
    <source>
        <dbReference type="ARBA" id="ARBA00004141"/>
    </source>
</evidence>